<dbReference type="GO" id="GO:0016020">
    <property type="term" value="C:membrane"/>
    <property type="evidence" value="ECO:0007669"/>
    <property type="project" value="UniProtKB-SubCell"/>
</dbReference>
<keyword evidence="2 5" id="KW-0812">Transmembrane</keyword>
<sequence length="365" mass="41867">VEKDQKCIPYVWTVMFCGIDNVSHPAEVLWIPDITIEEMMQKDKAPQSPYVTLQSYGRVEDENYLTVVSTCKMQVYKFPFDAQSCSLSFKSIVYSDEDITFKGIRNKTVLMKWILEDMGNQYEWLFLNLTVNTTTLTNHGFTQSRMVYTITMRRRSALYIANFLVPILFFFCLDLASFLISDSGGEKLSFKVTVLLAVTVMQLILNEILPSSSDRLPLMAIFCIGIFGLIMISLLETILVMYLIDRDSASEENQADKGLNVKKWTHCASVCNVFDEPPSELLSVGKEDKRSQLMEESDSLEKLPDELSEAVKTLSLLLSRKEERKPDYLTRVAKKLDKVFFFVYVIVSTLFFVVIFSVWINAKDE</sequence>
<dbReference type="GO" id="GO:0004888">
    <property type="term" value="F:transmembrane signaling receptor activity"/>
    <property type="evidence" value="ECO:0007669"/>
    <property type="project" value="InterPro"/>
</dbReference>
<feature type="domain" description="Neurotransmitter-gated ion-channel transmembrane" evidence="7">
    <location>
        <begin position="164"/>
        <end position="256"/>
    </location>
</feature>
<comment type="caution">
    <text evidence="5">Lacks conserved residue(s) required for the propagation of feature annotation.</text>
</comment>
<proteinExistence type="inferred from homology"/>
<dbReference type="SUPFAM" id="SSF90112">
    <property type="entry name" value="Neurotransmitter-gated ion-channel transmembrane pore"/>
    <property type="match status" value="1"/>
</dbReference>
<evidence type="ECO:0008006" key="10">
    <source>
        <dbReference type="Google" id="ProtNLM"/>
    </source>
</evidence>
<keyword evidence="5" id="KW-0406">Ion transport</keyword>
<feature type="transmembrane region" description="Helical" evidence="5">
    <location>
        <begin position="157"/>
        <end position="176"/>
    </location>
</feature>
<name>A0AAD6BCG4_9TELE</name>
<keyword evidence="3 5" id="KW-1133">Transmembrane helix</keyword>
<evidence type="ECO:0000259" key="6">
    <source>
        <dbReference type="Pfam" id="PF02931"/>
    </source>
</evidence>
<dbReference type="InterPro" id="IPR038050">
    <property type="entry name" value="Neuro_actylchol_rec"/>
</dbReference>
<keyword evidence="5" id="KW-0813">Transport</keyword>
<dbReference type="Proteomes" id="UP001219934">
    <property type="component" value="Unassembled WGS sequence"/>
</dbReference>
<dbReference type="EMBL" id="JAPTMU010000007">
    <property type="protein sequence ID" value="KAJ4940953.1"/>
    <property type="molecule type" value="Genomic_DNA"/>
</dbReference>
<comment type="caution">
    <text evidence="8">The sequence shown here is derived from an EMBL/GenBank/DDBJ whole genome shotgun (WGS) entry which is preliminary data.</text>
</comment>
<dbReference type="SUPFAM" id="SSF63712">
    <property type="entry name" value="Nicotinic receptor ligand binding domain-like"/>
    <property type="match status" value="1"/>
</dbReference>
<evidence type="ECO:0000313" key="8">
    <source>
        <dbReference type="EMBL" id="KAJ4940953.1"/>
    </source>
</evidence>
<keyword evidence="4 5" id="KW-0472">Membrane</keyword>
<reference evidence="8" key="1">
    <citation type="submission" date="2022-11" db="EMBL/GenBank/DDBJ databases">
        <title>Chromosome-level genome of Pogonophryne albipinna.</title>
        <authorList>
            <person name="Jo E."/>
        </authorList>
    </citation>
    <scope>NUCLEOTIDE SEQUENCE</scope>
    <source>
        <strain evidence="8">SGF0006</strain>
        <tissue evidence="8">Muscle</tissue>
    </source>
</reference>
<dbReference type="InterPro" id="IPR036734">
    <property type="entry name" value="Neur_chan_lig-bd_sf"/>
</dbReference>
<protein>
    <recommendedName>
        <fullName evidence="10">5-hydroxytryptamine receptor 3A</fullName>
    </recommendedName>
</protein>
<comment type="subcellular location">
    <subcellularLocation>
        <location evidence="1">Membrane</location>
        <topology evidence="1">Multi-pass membrane protein</topology>
    </subcellularLocation>
</comment>
<evidence type="ECO:0000256" key="2">
    <source>
        <dbReference type="ARBA" id="ARBA00022692"/>
    </source>
</evidence>
<feature type="domain" description="Neurotransmitter-gated ion-channel ligand-binding" evidence="6">
    <location>
        <begin position="16"/>
        <end position="155"/>
    </location>
</feature>
<evidence type="ECO:0000256" key="4">
    <source>
        <dbReference type="ARBA" id="ARBA00023136"/>
    </source>
</evidence>
<organism evidence="8 9">
    <name type="scientific">Pogonophryne albipinna</name>
    <dbReference type="NCBI Taxonomy" id="1090488"/>
    <lineage>
        <taxon>Eukaryota</taxon>
        <taxon>Metazoa</taxon>
        <taxon>Chordata</taxon>
        <taxon>Craniata</taxon>
        <taxon>Vertebrata</taxon>
        <taxon>Euteleostomi</taxon>
        <taxon>Actinopterygii</taxon>
        <taxon>Neopterygii</taxon>
        <taxon>Teleostei</taxon>
        <taxon>Neoteleostei</taxon>
        <taxon>Acanthomorphata</taxon>
        <taxon>Eupercaria</taxon>
        <taxon>Perciformes</taxon>
        <taxon>Notothenioidei</taxon>
        <taxon>Pogonophryne</taxon>
    </lineage>
</organism>
<evidence type="ECO:0000256" key="3">
    <source>
        <dbReference type="ARBA" id="ARBA00022989"/>
    </source>
</evidence>
<dbReference type="Gene3D" id="1.20.58.390">
    <property type="entry name" value="Neurotransmitter-gated ion-channel transmembrane domain"/>
    <property type="match status" value="1"/>
</dbReference>
<dbReference type="Pfam" id="PF02932">
    <property type="entry name" value="Neur_chan_memb"/>
    <property type="match status" value="1"/>
</dbReference>
<accession>A0AAD6BCG4</accession>
<dbReference type="FunFam" id="1.20.58.390:FF:000103">
    <property type="entry name" value="Si:ch211-256e16.10"/>
    <property type="match status" value="1"/>
</dbReference>
<dbReference type="InterPro" id="IPR006201">
    <property type="entry name" value="Neur_channel"/>
</dbReference>
<dbReference type="InterPro" id="IPR006029">
    <property type="entry name" value="Neurotrans-gated_channel_TM"/>
</dbReference>
<dbReference type="GO" id="GO:0005230">
    <property type="term" value="F:extracellular ligand-gated monoatomic ion channel activity"/>
    <property type="evidence" value="ECO:0007669"/>
    <property type="project" value="InterPro"/>
</dbReference>
<keyword evidence="5" id="KW-0407">Ion channel</keyword>
<keyword evidence="9" id="KW-1185">Reference proteome</keyword>
<evidence type="ECO:0000256" key="5">
    <source>
        <dbReference type="RuleBase" id="RU000687"/>
    </source>
</evidence>
<dbReference type="PROSITE" id="PS00236">
    <property type="entry name" value="NEUROTR_ION_CHANNEL"/>
    <property type="match status" value="1"/>
</dbReference>
<gene>
    <name evidence="8" type="ORF">JOQ06_027241</name>
</gene>
<dbReference type="Pfam" id="PF02931">
    <property type="entry name" value="Neur_chan_LBD"/>
    <property type="match status" value="1"/>
</dbReference>
<dbReference type="InterPro" id="IPR018000">
    <property type="entry name" value="Neurotransmitter_ion_chnl_CS"/>
</dbReference>
<dbReference type="AlphaFoldDB" id="A0AAD6BCG4"/>
<evidence type="ECO:0000256" key="1">
    <source>
        <dbReference type="ARBA" id="ARBA00004141"/>
    </source>
</evidence>
<dbReference type="InterPro" id="IPR006202">
    <property type="entry name" value="Neur_chan_lig-bd"/>
</dbReference>
<evidence type="ECO:0000313" key="9">
    <source>
        <dbReference type="Proteomes" id="UP001219934"/>
    </source>
</evidence>
<feature type="transmembrane region" description="Helical" evidence="5">
    <location>
        <begin position="217"/>
        <end position="244"/>
    </location>
</feature>
<dbReference type="Gene3D" id="2.70.170.10">
    <property type="entry name" value="Neurotransmitter-gated ion-channel ligand-binding domain"/>
    <property type="match status" value="1"/>
</dbReference>
<dbReference type="InterPro" id="IPR036719">
    <property type="entry name" value="Neuro-gated_channel_TM_sf"/>
</dbReference>
<dbReference type="PRINTS" id="PR00252">
    <property type="entry name" value="NRIONCHANNEL"/>
</dbReference>
<feature type="non-terminal residue" evidence="8">
    <location>
        <position position="1"/>
    </location>
</feature>
<evidence type="ECO:0000259" key="7">
    <source>
        <dbReference type="Pfam" id="PF02932"/>
    </source>
</evidence>
<dbReference type="PANTHER" id="PTHR18945">
    <property type="entry name" value="NEUROTRANSMITTER GATED ION CHANNEL"/>
    <property type="match status" value="1"/>
</dbReference>
<comment type="similarity">
    <text evidence="5">Belongs to the ligand-gated ion channel (TC 1.A.9) family.</text>
</comment>
<feature type="transmembrane region" description="Helical" evidence="5">
    <location>
        <begin position="339"/>
        <end position="360"/>
    </location>
</feature>